<evidence type="ECO:0000256" key="1">
    <source>
        <dbReference type="SAM" id="SignalP"/>
    </source>
</evidence>
<evidence type="ECO:0000313" key="3">
    <source>
        <dbReference type="Proteomes" id="UP000053707"/>
    </source>
</evidence>
<dbReference type="EMBL" id="LQIR01000068">
    <property type="protein sequence ID" value="KUI07299.1"/>
    <property type="molecule type" value="Genomic_DNA"/>
</dbReference>
<accession>A0A101A0B5</accession>
<dbReference type="RefSeq" id="WP_064400029.1">
    <property type="nucleotide sequence ID" value="NZ_LQIR01000068.1"/>
</dbReference>
<feature type="chain" id="PRO_5007092415" description="Secreted protein" evidence="1">
    <location>
        <begin position="24"/>
        <end position="170"/>
    </location>
</feature>
<feature type="signal peptide" evidence="1">
    <location>
        <begin position="1"/>
        <end position="23"/>
    </location>
</feature>
<keyword evidence="3" id="KW-1185">Reference proteome</keyword>
<protein>
    <recommendedName>
        <fullName evidence="4">Secreted protein</fullName>
    </recommendedName>
</protein>
<reference evidence="2 3" key="1">
    <citation type="submission" date="2016-01" db="EMBL/GenBank/DDBJ databases">
        <authorList>
            <consortium name="TB Trials Study Group"/>
            <person name="Sutton G."/>
            <person name="Brinkac L."/>
            <person name="Sanka R."/>
            <person name="Adams M."/>
            <person name="Lau E.L."/>
            <person name="Macaden R."/>
            <person name="Grewal H.M.S."/>
        </authorList>
    </citation>
    <scope>NUCLEOTIDE SEQUENCE [LARGE SCALE GENOMIC DNA]</scope>
    <source>
        <strain evidence="2 3">IS-1744</strain>
    </source>
</reference>
<sequence>MSKTLPAAVFAAAAVVVAPVAYADRAEPPPLYGFYDVFIDFSKQTFNGRPTPMTPINVPVELTTRCDVDGCVARWNNEDDHARNPGAPPVYEYRWTGDRWSTSGEYPYMCDRHDPTSAVKATRSDYLMPNPDGSFFGERTLVIEGAGCSGEGPGTHWLPFSLTPIDPPPT</sequence>
<keyword evidence="1" id="KW-0732">Signal</keyword>
<evidence type="ECO:0008006" key="4">
    <source>
        <dbReference type="Google" id="ProtNLM"/>
    </source>
</evidence>
<dbReference type="GeneID" id="27916798"/>
<dbReference type="Proteomes" id="UP000053707">
    <property type="component" value="Unassembled WGS sequence"/>
</dbReference>
<comment type="caution">
    <text evidence="2">The sequence shown here is derived from an EMBL/GenBank/DDBJ whole genome shotgun (WGS) entry which is preliminary data.</text>
</comment>
<organism evidence="2 3">
    <name type="scientific">Mycobacterium lehmannii</name>
    <dbReference type="NCBI Taxonomy" id="2048550"/>
    <lineage>
        <taxon>Bacteria</taxon>
        <taxon>Bacillati</taxon>
        <taxon>Actinomycetota</taxon>
        <taxon>Actinomycetes</taxon>
        <taxon>Mycobacteriales</taxon>
        <taxon>Mycobacteriaceae</taxon>
        <taxon>Mycobacterium</taxon>
    </lineage>
</organism>
<dbReference type="AlphaFoldDB" id="A0A101A0B5"/>
<gene>
    <name evidence="2" type="ORF">AU192_00875</name>
</gene>
<name>A0A101A0B5_9MYCO</name>
<evidence type="ECO:0000313" key="2">
    <source>
        <dbReference type="EMBL" id="KUI07299.1"/>
    </source>
</evidence>
<proteinExistence type="predicted"/>